<evidence type="ECO:0000313" key="2">
    <source>
        <dbReference type="Proteomes" id="UP000805649"/>
    </source>
</evidence>
<proteinExistence type="predicted"/>
<sequence length="106" mass="11213">MKATFFTLVFGLSSAALAQQQFRCRCADGNDNNVPRIGDICTSKGGQLEQGRDDLCIKIPSKFTNEDCAKVQQGSRGDCIDEPTGGGSTVVVTATAAKRALQTPDV</sequence>
<protein>
    <submittedName>
        <fullName evidence="1">Uncharacterized protein</fullName>
    </submittedName>
</protein>
<dbReference type="EMBL" id="VUJX02000002">
    <property type="protein sequence ID" value="KAL0941673.1"/>
    <property type="molecule type" value="Genomic_DNA"/>
</dbReference>
<reference evidence="1 2" key="1">
    <citation type="journal article" date="2020" name="Phytopathology">
        <title>Genome Sequence Resources of Colletotrichum truncatum, C. plurivorum, C. musicola, and C. sojae: Four Species Pathogenic to Soybean (Glycine max).</title>
        <authorList>
            <person name="Rogerio F."/>
            <person name="Boufleur T.R."/>
            <person name="Ciampi-Guillardi M."/>
            <person name="Sukno S.A."/>
            <person name="Thon M.R."/>
            <person name="Massola Junior N.S."/>
            <person name="Baroncelli R."/>
        </authorList>
    </citation>
    <scope>NUCLEOTIDE SEQUENCE [LARGE SCALE GENOMIC DNA]</scope>
    <source>
        <strain evidence="1 2">CMES1059</strain>
    </source>
</reference>
<name>A0ACC3ZCM2_COLTU</name>
<accession>A0ACC3ZCM2</accession>
<gene>
    <name evidence="1" type="ORF">CTRU02_204436</name>
</gene>
<keyword evidence="2" id="KW-1185">Reference proteome</keyword>
<organism evidence="1 2">
    <name type="scientific">Colletotrichum truncatum</name>
    <name type="common">Anthracnose fungus</name>
    <name type="synonym">Colletotrichum capsici</name>
    <dbReference type="NCBI Taxonomy" id="5467"/>
    <lineage>
        <taxon>Eukaryota</taxon>
        <taxon>Fungi</taxon>
        <taxon>Dikarya</taxon>
        <taxon>Ascomycota</taxon>
        <taxon>Pezizomycotina</taxon>
        <taxon>Sordariomycetes</taxon>
        <taxon>Hypocreomycetidae</taxon>
        <taxon>Glomerellales</taxon>
        <taxon>Glomerellaceae</taxon>
        <taxon>Colletotrichum</taxon>
        <taxon>Colletotrichum truncatum species complex</taxon>
    </lineage>
</organism>
<comment type="caution">
    <text evidence="1">The sequence shown here is derived from an EMBL/GenBank/DDBJ whole genome shotgun (WGS) entry which is preliminary data.</text>
</comment>
<dbReference type="Proteomes" id="UP000805649">
    <property type="component" value="Unassembled WGS sequence"/>
</dbReference>
<evidence type="ECO:0000313" key="1">
    <source>
        <dbReference type="EMBL" id="KAL0941673.1"/>
    </source>
</evidence>